<feature type="compositionally biased region" description="Low complexity" evidence="1">
    <location>
        <begin position="132"/>
        <end position="142"/>
    </location>
</feature>
<feature type="domain" description="DUF4190" evidence="3">
    <location>
        <begin position="234"/>
        <end position="300"/>
    </location>
</feature>
<evidence type="ECO:0000313" key="5">
    <source>
        <dbReference type="Proteomes" id="UP001603418"/>
    </source>
</evidence>
<evidence type="ECO:0000259" key="3">
    <source>
        <dbReference type="Pfam" id="PF13828"/>
    </source>
</evidence>
<dbReference type="Proteomes" id="UP001603418">
    <property type="component" value="Unassembled WGS sequence"/>
</dbReference>
<reference evidence="4 5" key="1">
    <citation type="submission" date="2024-10" db="EMBL/GenBank/DDBJ databases">
        <title>The Natural Products Discovery Center: Release of the First 8490 Sequenced Strains for Exploring Actinobacteria Biosynthetic Diversity.</title>
        <authorList>
            <person name="Kalkreuter E."/>
            <person name="Kautsar S.A."/>
            <person name="Yang D."/>
            <person name="Bader C.D."/>
            <person name="Teijaro C.N."/>
            <person name="Fluegel L."/>
            <person name="Davis C.M."/>
            <person name="Simpson J.R."/>
            <person name="Lauterbach L."/>
            <person name="Steele A.D."/>
            <person name="Gui C."/>
            <person name="Meng S."/>
            <person name="Li G."/>
            <person name="Viehrig K."/>
            <person name="Ye F."/>
            <person name="Su P."/>
            <person name="Kiefer A.F."/>
            <person name="Nichols A."/>
            <person name="Cepeda A.J."/>
            <person name="Yan W."/>
            <person name="Fan B."/>
            <person name="Jiang Y."/>
            <person name="Adhikari A."/>
            <person name="Zheng C.-J."/>
            <person name="Schuster L."/>
            <person name="Cowan T.M."/>
            <person name="Smanski M.J."/>
            <person name="Chevrette M.G."/>
            <person name="De Carvalho L.P.S."/>
            <person name="Shen B."/>
        </authorList>
    </citation>
    <scope>NUCLEOTIDE SEQUENCE [LARGE SCALE GENOMIC DNA]</scope>
    <source>
        <strain evidence="4 5">NPDC013366</strain>
    </source>
</reference>
<accession>A0ABW6Z086</accession>
<feature type="compositionally biased region" description="Pro residues" evidence="1">
    <location>
        <begin position="143"/>
        <end position="158"/>
    </location>
</feature>
<evidence type="ECO:0000313" key="4">
    <source>
        <dbReference type="EMBL" id="MFF9884568.1"/>
    </source>
</evidence>
<keyword evidence="2" id="KW-1133">Transmembrane helix</keyword>
<feature type="region of interest" description="Disordered" evidence="1">
    <location>
        <begin position="1"/>
        <end position="188"/>
    </location>
</feature>
<evidence type="ECO:0000256" key="1">
    <source>
        <dbReference type="SAM" id="MobiDB-lite"/>
    </source>
</evidence>
<feature type="compositionally biased region" description="Pro residues" evidence="1">
    <location>
        <begin position="65"/>
        <end position="90"/>
    </location>
</feature>
<dbReference type="EMBL" id="JBICBM010000011">
    <property type="protein sequence ID" value="MFF9884568.1"/>
    <property type="molecule type" value="Genomic_DNA"/>
</dbReference>
<keyword evidence="2" id="KW-0472">Membrane</keyword>
<keyword evidence="2" id="KW-0812">Transmembrane</keyword>
<feature type="transmembrane region" description="Helical" evidence="2">
    <location>
        <begin position="249"/>
        <end position="271"/>
    </location>
</feature>
<feature type="compositionally biased region" description="Pro residues" evidence="1">
    <location>
        <begin position="98"/>
        <end position="112"/>
    </location>
</feature>
<feature type="compositionally biased region" description="Low complexity" evidence="1">
    <location>
        <begin position="46"/>
        <end position="55"/>
    </location>
</feature>
<proteinExistence type="predicted"/>
<feature type="compositionally biased region" description="Pro residues" evidence="1">
    <location>
        <begin position="167"/>
        <end position="183"/>
    </location>
</feature>
<dbReference type="InterPro" id="IPR025241">
    <property type="entry name" value="DUF4190"/>
</dbReference>
<dbReference type="RefSeq" id="WP_280117758.1">
    <property type="nucleotide sequence ID" value="NZ_JBFACJ010000010.1"/>
</dbReference>
<organism evidence="4 5">
    <name type="scientific">Streptomyces eurythermus</name>
    <dbReference type="NCBI Taxonomy" id="42237"/>
    <lineage>
        <taxon>Bacteria</taxon>
        <taxon>Bacillati</taxon>
        <taxon>Actinomycetota</taxon>
        <taxon>Actinomycetes</taxon>
        <taxon>Kitasatosporales</taxon>
        <taxon>Streptomycetaceae</taxon>
        <taxon>Streptomyces</taxon>
    </lineage>
</organism>
<evidence type="ECO:0000256" key="2">
    <source>
        <dbReference type="SAM" id="Phobius"/>
    </source>
</evidence>
<name>A0ABW6Z086_9ACTN</name>
<feature type="transmembrane region" description="Helical" evidence="2">
    <location>
        <begin position="283"/>
        <end position="309"/>
    </location>
</feature>
<feature type="compositionally biased region" description="Pro residues" evidence="1">
    <location>
        <begin position="120"/>
        <end position="131"/>
    </location>
</feature>
<keyword evidence="5" id="KW-1185">Reference proteome</keyword>
<comment type="caution">
    <text evidence="4">The sequence shown here is derived from an EMBL/GenBank/DDBJ whole genome shotgun (WGS) entry which is preliminary data.</text>
</comment>
<sequence>MAPGADPASVQDAPPAPAPASVHDRQTLASLPTAPEPTAPADRTLADAPPASWAGPAGGTGAPAPASPLPTAPAPAPQPNPFAPPAPTPQPESFSAPAPVPNPFAPPAPTPQPESLSAPAPVPNPFAPPAAGPAAHAAYPFPHSGPAPAPNPYAPPTSGPAAQAHPFAPPAGPEPVPPPPIAPDGPGQVPYGYPGTLPAYGYPGPAHAPYGAAPNPVGNGYGWPGMQAAPSNGMGTASLVLGILSDIGFLAWPLALVLGILAIIFGALGRGKAKRGEATNPGVALAGLICGATGVVLVLIVFAVIIAAFG</sequence>
<protein>
    <submittedName>
        <fullName evidence="4">DUF4190 domain-containing protein</fullName>
    </submittedName>
</protein>
<dbReference type="Pfam" id="PF13828">
    <property type="entry name" value="DUF4190"/>
    <property type="match status" value="1"/>
</dbReference>
<gene>
    <name evidence="4" type="ORF">ACF1HC_23675</name>
</gene>